<keyword evidence="3" id="KW-1185">Reference proteome</keyword>
<dbReference type="PANTHER" id="PTHR47619:SF1">
    <property type="entry name" value="EXODEOXYRIBONUCLEASE WALJ"/>
    <property type="match status" value="1"/>
</dbReference>
<protein>
    <recommendedName>
        <fullName evidence="1">Metallo-beta-lactamase domain-containing protein</fullName>
    </recommendedName>
</protein>
<evidence type="ECO:0000259" key="1">
    <source>
        <dbReference type="Pfam" id="PF12706"/>
    </source>
</evidence>
<dbReference type="InterPro" id="IPR036866">
    <property type="entry name" value="RibonucZ/Hydroxyglut_hydro"/>
</dbReference>
<organism evidence="2 3">
    <name type="scientific">Hominilimicola fabiformis</name>
    <dbReference type="NCBI Taxonomy" id="2885356"/>
    <lineage>
        <taxon>Bacteria</taxon>
        <taxon>Bacillati</taxon>
        <taxon>Bacillota</taxon>
        <taxon>Clostridia</taxon>
        <taxon>Eubacteriales</taxon>
        <taxon>Oscillospiraceae</taxon>
        <taxon>Hominilimicola</taxon>
    </lineage>
</organism>
<name>A0AAE3JAJ4_9FIRM</name>
<comment type="caution">
    <text evidence="2">The sequence shown here is derived from an EMBL/GenBank/DDBJ whole genome shotgun (WGS) entry which is preliminary data.</text>
</comment>
<dbReference type="SUPFAM" id="SSF56281">
    <property type="entry name" value="Metallo-hydrolase/oxidoreductase"/>
    <property type="match status" value="1"/>
</dbReference>
<evidence type="ECO:0000313" key="2">
    <source>
        <dbReference type="EMBL" id="MCC2210790.1"/>
    </source>
</evidence>
<reference evidence="2 3" key="1">
    <citation type="submission" date="2021-10" db="EMBL/GenBank/DDBJ databases">
        <title>Anaerobic single-cell dispensing facilitates the cultivation of human gut bacteria.</title>
        <authorList>
            <person name="Afrizal A."/>
        </authorList>
    </citation>
    <scope>NUCLEOTIDE SEQUENCE [LARGE SCALE GENOMIC DNA]</scope>
    <source>
        <strain evidence="2 3">CLA-AA-H232</strain>
    </source>
</reference>
<sequence length="211" mass="24817">MIRYSIIATGSKGNAVKIDDILIDCGVSFKKLKDVYKYIRLVLLTHEHSDHFRPSTIRKLAAERPTLRFGCCRWMVPKLIDCGVSPTQIDVYDIGKRYDYKVFALSPIKLYHDVPNCGYRLYFGRKRVLYATDTRTMEGISAKGYDYYFIEANYKKEEIKRKIADKKEQGEYAYEVRAMNEHLSQEEAEDFIYSNMTSKSRYIFLHEHIDK</sequence>
<feature type="domain" description="Metallo-beta-lactamase" evidence="1">
    <location>
        <begin position="21"/>
        <end position="189"/>
    </location>
</feature>
<dbReference type="Gene3D" id="3.60.15.10">
    <property type="entry name" value="Ribonuclease Z/Hydroxyacylglutathione hydrolase-like"/>
    <property type="match status" value="1"/>
</dbReference>
<dbReference type="Pfam" id="PF12706">
    <property type="entry name" value="Lactamase_B_2"/>
    <property type="match status" value="1"/>
</dbReference>
<dbReference type="EMBL" id="JAJEQM010000010">
    <property type="protein sequence ID" value="MCC2210790.1"/>
    <property type="molecule type" value="Genomic_DNA"/>
</dbReference>
<dbReference type="InterPro" id="IPR001279">
    <property type="entry name" value="Metallo-B-lactamas"/>
</dbReference>
<evidence type="ECO:0000313" key="3">
    <source>
        <dbReference type="Proteomes" id="UP001198242"/>
    </source>
</evidence>
<accession>A0AAE3JAJ4</accession>
<dbReference type="PANTHER" id="PTHR47619">
    <property type="entry name" value="METALLO-HYDROLASE YYCJ-RELATED"/>
    <property type="match status" value="1"/>
</dbReference>
<dbReference type="RefSeq" id="WP_308456519.1">
    <property type="nucleotide sequence ID" value="NZ_JAJEQM010000010.1"/>
</dbReference>
<dbReference type="InterPro" id="IPR052533">
    <property type="entry name" value="WalJ/YycJ-like"/>
</dbReference>
<dbReference type="AlphaFoldDB" id="A0AAE3JAJ4"/>
<proteinExistence type="predicted"/>
<dbReference type="Proteomes" id="UP001198242">
    <property type="component" value="Unassembled WGS sequence"/>
</dbReference>
<gene>
    <name evidence="2" type="ORF">LKE05_08305</name>
</gene>